<evidence type="ECO:0000313" key="1">
    <source>
        <dbReference type="EMBL" id="GGB83116.1"/>
    </source>
</evidence>
<protein>
    <recommendedName>
        <fullName evidence="3">Leucine-rich repeat domain-containing protein</fullName>
    </recommendedName>
</protein>
<dbReference type="RefSeq" id="WP_188621540.1">
    <property type="nucleotide sequence ID" value="NZ_BMJE01000006.1"/>
</dbReference>
<sequence length="539" mass="60299">MIAKTADKINTIGGFIPIITPDGEIILKFRTHGTCFPARADGYTTRPSYFQVLSYPTVDNKVYIDYSDGTGEHEYTFKPNNDFRGISFRCNSTSDPTQVAVNTGVYGVKPNDGFGGGEFGLHFYQDLANAEKINTVDHAYTQERDVYIRFENTAQIQSVIFYNIVLLGTFPSLAKLRNLTEQMLILMPGITAFENQALSTLLQRISLADLGISSNTLPLWIKNSPVKDLNIDSYLVTNTAQEFETEVIEPLKDTLEILSMDGVPMNYALPESFSEMTKLKSFSLERDYAAENFAFPADLSTLTEFKILSLSERIKLPLAQVKRFIHEVPTTGKNINIRTFGATPTSKDFVLDADDYSVEELNASYGRWNNGIPPTCVGQMKALKRVTIYGSYNYTVATSYNLTGWGDFSGATALESIYFDWQQKMNLNFPAWLTNLPNFKTFSCTASFETQQAFDDFVDSVYSFVTANASLAAGNTPFRYMNIIAYDSSRAVNSWTPSGVYQEPAGYAQNSSNGTPTTPMEKMYCLINNYNHSWNVKPT</sequence>
<dbReference type="Gene3D" id="3.80.10.10">
    <property type="entry name" value="Ribonuclease Inhibitor"/>
    <property type="match status" value="1"/>
</dbReference>
<gene>
    <name evidence="1" type="ORF">GCM10007424_23920</name>
</gene>
<accession>A0ABQ1JZA8</accession>
<evidence type="ECO:0008006" key="3">
    <source>
        <dbReference type="Google" id="ProtNLM"/>
    </source>
</evidence>
<comment type="caution">
    <text evidence="1">The sequence shown here is derived from an EMBL/GenBank/DDBJ whole genome shotgun (WGS) entry which is preliminary data.</text>
</comment>
<name>A0ABQ1JZA8_9FLAO</name>
<dbReference type="EMBL" id="BMJE01000006">
    <property type="protein sequence ID" value="GGB83116.1"/>
    <property type="molecule type" value="Genomic_DNA"/>
</dbReference>
<keyword evidence="2" id="KW-1185">Reference proteome</keyword>
<dbReference type="SUPFAM" id="SSF52058">
    <property type="entry name" value="L domain-like"/>
    <property type="match status" value="1"/>
</dbReference>
<evidence type="ECO:0000313" key="2">
    <source>
        <dbReference type="Proteomes" id="UP000615760"/>
    </source>
</evidence>
<dbReference type="InterPro" id="IPR032675">
    <property type="entry name" value="LRR_dom_sf"/>
</dbReference>
<reference evidence="2" key="1">
    <citation type="journal article" date="2019" name="Int. J. Syst. Evol. Microbiol.">
        <title>The Global Catalogue of Microorganisms (GCM) 10K type strain sequencing project: providing services to taxonomists for standard genome sequencing and annotation.</title>
        <authorList>
            <consortium name="The Broad Institute Genomics Platform"/>
            <consortium name="The Broad Institute Genome Sequencing Center for Infectious Disease"/>
            <person name="Wu L."/>
            <person name="Ma J."/>
        </authorList>
    </citation>
    <scope>NUCLEOTIDE SEQUENCE [LARGE SCALE GENOMIC DNA]</scope>
    <source>
        <strain evidence="2">CGMCC 1.15461</strain>
    </source>
</reference>
<proteinExistence type="predicted"/>
<dbReference type="Proteomes" id="UP000615760">
    <property type="component" value="Unassembled WGS sequence"/>
</dbReference>
<organism evidence="1 2">
    <name type="scientific">Flavobacterium suaedae</name>
    <dbReference type="NCBI Taxonomy" id="1767027"/>
    <lineage>
        <taxon>Bacteria</taxon>
        <taxon>Pseudomonadati</taxon>
        <taxon>Bacteroidota</taxon>
        <taxon>Flavobacteriia</taxon>
        <taxon>Flavobacteriales</taxon>
        <taxon>Flavobacteriaceae</taxon>
        <taxon>Flavobacterium</taxon>
    </lineage>
</organism>